<feature type="chain" id="PRO_5031485555" evidence="2">
    <location>
        <begin position="25"/>
        <end position="331"/>
    </location>
</feature>
<proteinExistence type="inferred from homology"/>
<dbReference type="AlphaFoldDB" id="A0A7Y9IWA1"/>
<comment type="caution">
    <text evidence="3">The sequence shown here is derived from an EMBL/GenBank/DDBJ whole genome shotgun (WGS) entry which is preliminary data.</text>
</comment>
<keyword evidence="4" id="KW-1185">Reference proteome</keyword>
<dbReference type="PANTHER" id="PTHR42928:SF5">
    <property type="entry name" value="BLR1237 PROTEIN"/>
    <property type="match status" value="1"/>
</dbReference>
<dbReference type="PANTHER" id="PTHR42928">
    <property type="entry name" value="TRICARBOXYLATE-BINDING PROTEIN"/>
    <property type="match status" value="1"/>
</dbReference>
<feature type="signal peptide" evidence="2">
    <location>
        <begin position="1"/>
        <end position="24"/>
    </location>
</feature>
<accession>A0A7Y9IWA1</accession>
<gene>
    <name evidence="3" type="ORF">FHW18_002934</name>
</gene>
<evidence type="ECO:0000256" key="2">
    <source>
        <dbReference type="SAM" id="SignalP"/>
    </source>
</evidence>
<comment type="similarity">
    <text evidence="1">Belongs to the UPF0065 (bug) family.</text>
</comment>
<protein>
    <submittedName>
        <fullName evidence="3">Tripartite-type tricarboxylate transporter receptor subunit TctC</fullName>
    </submittedName>
</protein>
<reference evidence="3 4" key="1">
    <citation type="submission" date="2020-07" db="EMBL/GenBank/DDBJ databases">
        <title>Genomic Encyclopedia of Type Strains, Phase IV (KMG-V): Genome sequencing to study the core and pangenomes of soil and plant-associated prokaryotes.</title>
        <authorList>
            <person name="Whitman W."/>
        </authorList>
    </citation>
    <scope>NUCLEOTIDE SEQUENCE [LARGE SCALE GENOMIC DNA]</scope>
    <source>
        <strain evidence="3 4">SAS40</strain>
    </source>
</reference>
<keyword evidence="2" id="KW-0732">Signal</keyword>
<sequence length="331" mass="34055">MRHPLVLATLAATLSSLVGGAVQAQTAATPANYPTKPVKIVVGWSAGGVADVAARIFAQRLSAQWGQQVQVENRPGGGGIIASGVVARAPADGYTLQMVAASEITISPFVRDDLPYSYDKDFVPVFQTTLNPIVLAINANSPYKTLPDVIAAAKASPGKISYSTAGNGSNPHLAVELFSDEAGISLKHVPYKGGGPASVAAAGGEVVLGAMAISSALPYVKAGTLRVLGVTGTQRLANLPDWPTLAELGYRNAAQSSVWTGLYVKAGTPTAIQKKLADDFAIALADPAIKAQLANVGAEPGGARFTDFGASVKAESTRNEAIVRKANIRPD</sequence>
<organism evidence="3 4">
    <name type="scientific">Pigmentiphaga litoralis</name>
    <dbReference type="NCBI Taxonomy" id="516702"/>
    <lineage>
        <taxon>Bacteria</taxon>
        <taxon>Pseudomonadati</taxon>
        <taxon>Pseudomonadota</taxon>
        <taxon>Betaproteobacteria</taxon>
        <taxon>Burkholderiales</taxon>
        <taxon>Alcaligenaceae</taxon>
        <taxon>Pigmentiphaga</taxon>
    </lineage>
</organism>
<dbReference type="CDD" id="cd07012">
    <property type="entry name" value="PBP2_Bug_TTT"/>
    <property type="match status" value="1"/>
</dbReference>
<dbReference type="Proteomes" id="UP000542125">
    <property type="component" value="Unassembled WGS sequence"/>
</dbReference>
<dbReference type="EMBL" id="JACBYR010000001">
    <property type="protein sequence ID" value="NYE83663.1"/>
    <property type="molecule type" value="Genomic_DNA"/>
</dbReference>
<keyword evidence="3" id="KW-0675">Receptor</keyword>
<evidence type="ECO:0000256" key="1">
    <source>
        <dbReference type="ARBA" id="ARBA00006987"/>
    </source>
</evidence>
<dbReference type="PIRSF" id="PIRSF017082">
    <property type="entry name" value="YflP"/>
    <property type="match status" value="1"/>
</dbReference>
<dbReference type="Gene3D" id="3.40.190.150">
    <property type="entry name" value="Bordetella uptake gene, domain 1"/>
    <property type="match status" value="1"/>
</dbReference>
<dbReference type="RefSeq" id="WP_179587445.1">
    <property type="nucleotide sequence ID" value="NZ_JACBYR010000001.1"/>
</dbReference>
<evidence type="ECO:0000313" key="4">
    <source>
        <dbReference type="Proteomes" id="UP000542125"/>
    </source>
</evidence>
<dbReference type="SUPFAM" id="SSF53850">
    <property type="entry name" value="Periplasmic binding protein-like II"/>
    <property type="match status" value="1"/>
</dbReference>
<dbReference type="Gene3D" id="3.40.190.10">
    <property type="entry name" value="Periplasmic binding protein-like II"/>
    <property type="match status" value="1"/>
</dbReference>
<dbReference type="Pfam" id="PF03401">
    <property type="entry name" value="TctC"/>
    <property type="match status" value="1"/>
</dbReference>
<dbReference type="InterPro" id="IPR042100">
    <property type="entry name" value="Bug_dom1"/>
</dbReference>
<name>A0A7Y9IWA1_9BURK</name>
<dbReference type="InterPro" id="IPR005064">
    <property type="entry name" value="BUG"/>
</dbReference>
<evidence type="ECO:0000313" key="3">
    <source>
        <dbReference type="EMBL" id="NYE83663.1"/>
    </source>
</evidence>